<name>A0ABV5FV33_9MICC</name>
<dbReference type="EMBL" id="JBHMFI010000001">
    <property type="protein sequence ID" value="MFB9070544.1"/>
    <property type="molecule type" value="Genomic_DNA"/>
</dbReference>
<sequence>MVLEAQGAQEGDLAGAGVLLEGLVSQGQPALGQIPQQLFGVPVNGEPDPGATGVLLAGQGGKQGEQWCSDGPGAIVEQHGEVIGQAAVGAESGAHELVLAPAPGAVEVGRDAGAVGAGRGAVE</sequence>
<evidence type="ECO:0000313" key="2">
    <source>
        <dbReference type="Proteomes" id="UP001589575"/>
    </source>
</evidence>
<gene>
    <name evidence="1" type="ORF">ACFFX0_04820</name>
</gene>
<accession>A0ABV5FV33</accession>
<reference evidence="1 2" key="1">
    <citation type="submission" date="2024-09" db="EMBL/GenBank/DDBJ databases">
        <authorList>
            <person name="Sun Q."/>
            <person name="Mori K."/>
        </authorList>
    </citation>
    <scope>NUCLEOTIDE SEQUENCE [LARGE SCALE GENOMIC DNA]</scope>
    <source>
        <strain evidence="1 2">CCM 7609</strain>
    </source>
</reference>
<keyword evidence="2" id="KW-1185">Reference proteome</keyword>
<proteinExistence type="predicted"/>
<organism evidence="1 2">
    <name type="scientific">Citricoccus parietis</name>
    <dbReference type="NCBI Taxonomy" id="592307"/>
    <lineage>
        <taxon>Bacteria</taxon>
        <taxon>Bacillati</taxon>
        <taxon>Actinomycetota</taxon>
        <taxon>Actinomycetes</taxon>
        <taxon>Micrococcales</taxon>
        <taxon>Micrococcaceae</taxon>
        <taxon>Citricoccus</taxon>
    </lineage>
</organism>
<protein>
    <submittedName>
        <fullName evidence="1">Uncharacterized protein</fullName>
    </submittedName>
</protein>
<dbReference type="Proteomes" id="UP001589575">
    <property type="component" value="Unassembled WGS sequence"/>
</dbReference>
<comment type="caution">
    <text evidence="1">The sequence shown here is derived from an EMBL/GenBank/DDBJ whole genome shotgun (WGS) entry which is preliminary data.</text>
</comment>
<evidence type="ECO:0000313" key="1">
    <source>
        <dbReference type="EMBL" id="MFB9070544.1"/>
    </source>
</evidence>